<dbReference type="InterPro" id="IPR058919">
    <property type="entry name" value="Pep3/Vps18_RING_C"/>
</dbReference>
<name>A0A3R7PJJ1_PENVA</name>
<dbReference type="PANTHER" id="PTHR23323">
    <property type="entry name" value="VACUOLAR PROTEIN SORTING-ASSOCIATED PROTEIN"/>
    <property type="match status" value="1"/>
</dbReference>
<evidence type="ECO:0000256" key="1">
    <source>
        <dbReference type="ARBA" id="ARBA00004492"/>
    </source>
</evidence>
<dbReference type="GO" id="GO:0031902">
    <property type="term" value="C:late endosome membrane"/>
    <property type="evidence" value="ECO:0007669"/>
    <property type="project" value="UniProtKB-SubCell"/>
</dbReference>
<comment type="caution">
    <text evidence="12">The sequence shown here is derived from an EMBL/GenBank/DDBJ whole genome shotgun (WGS) entry which is preliminary data.</text>
</comment>
<organism evidence="12 13">
    <name type="scientific">Penaeus vannamei</name>
    <name type="common">Whiteleg shrimp</name>
    <name type="synonym">Litopenaeus vannamei</name>
    <dbReference type="NCBI Taxonomy" id="6689"/>
    <lineage>
        <taxon>Eukaryota</taxon>
        <taxon>Metazoa</taxon>
        <taxon>Ecdysozoa</taxon>
        <taxon>Arthropoda</taxon>
        <taxon>Crustacea</taxon>
        <taxon>Multicrustacea</taxon>
        <taxon>Malacostraca</taxon>
        <taxon>Eumalacostraca</taxon>
        <taxon>Eucarida</taxon>
        <taxon>Decapoda</taxon>
        <taxon>Dendrobranchiata</taxon>
        <taxon>Penaeoidea</taxon>
        <taxon>Penaeidae</taxon>
        <taxon>Penaeus</taxon>
    </lineage>
</organism>
<evidence type="ECO:0000256" key="9">
    <source>
        <dbReference type="SAM" id="Coils"/>
    </source>
</evidence>
<feature type="repeat" description="CHCR" evidence="8">
    <location>
        <begin position="608"/>
        <end position="776"/>
    </location>
</feature>
<reference evidence="12 13" key="2">
    <citation type="submission" date="2019-01" db="EMBL/GenBank/DDBJ databases">
        <title>The decoding of complex shrimp genome reveals the adaptation for benthos swimmer, frequently molting mechanism and breeding impact on genome.</title>
        <authorList>
            <person name="Sun Y."/>
            <person name="Gao Y."/>
            <person name="Yu Y."/>
        </authorList>
    </citation>
    <scope>NUCLEOTIDE SEQUENCE [LARGE SCALE GENOMIC DNA]</scope>
    <source>
        <tissue evidence="12">Muscle</tissue>
    </source>
</reference>
<evidence type="ECO:0000259" key="10">
    <source>
        <dbReference type="Pfam" id="PF05131"/>
    </source>
</evidence>
<dbReference type="CDD" id="cd16462">
    <property type="entry name" value="RING-H2_Pep3p-like"/>
    <property type="match status" value="1"/>
</dbReference>
<dbReference type="Proteomes" id="UP000283509">
    <property type="component" value="Unassembled WGS sequence"/>
</dbReference>
<dbReference type="PROSITE" id="PS50236">
    <property type="entry name" value="CHCR"/>
    <property type="match status" value="1"/>
</dbReference>
<feature type="domain" description="Pep3/Vps18 beta-propeller" evidence="10">
    <location>
        <begin position="45"/>
        <end position="396"/>
    </location>
</feature>
<keyword evidence="5" id="KW-0863">Zinc-finger</keyword>
<evidence type="ECO:0000256" key="5">
    <source>
        <dbReference type="ARBA" id="ARBA00022771"/>
    </source>
</evidence>
<evidence type="ECO:0000256" key="6">
    <source>
        <dbReference type="ARBA" id="ARBA00022833"/>
    </source>
</evidence>
<feature type="coiled-coil region" evidence="9">
    <location>
        <begin position="813"/>
        <end position="847"/>
    </location>
</feature>
<dbReference type="PANTHER" id="PTHR23323:SF26">
    <property type="entry name" value="VACUOLAR PROTEIN SORTING-ASSOCIATED PROTEIN 18 HOMOLOG"/>
    <property type="match status" value="1"/>
</dbReference>
<dbReference type="Pfam" id="PF05131">
    <property type="entry name" value="Pep3_Vps18"/>
    <property type="match status" value="1"/>
</dbReference>
<dbReference type="GO" id="GO:0006904">
    <property type="term" value="P:vesicle docking involved in exocytosis"/>
    <property type="evidence" value="ECO:0007669"/>
    <property type="project" value="TreeGrafter"/>
</dbReference>
<dbReference type="InterPro" id="IPR000547">
    <property type="entry name" value="Clathrin_H-chain/VPS_repeat"/>
</dbReference>
<reference evidence="12 13" key="1">
    <citation type="submission" date="2018-04" db="EMBL/GenBank/DDBJ databases">
        <authorList>
            <person name="Zhang X."/>
            <person name="Yuan J."/>
            <person name="Li F."/>
            <person name="Xiang J."/>
        </authorList>
    </citation>
    <scope>NUCLEOTIDE SEQUENCE [LARGE SCALE GENOMIC DNA]</scope>
    <source>
        <tissue evidence="12">Muscle</tissue>
    </source>
</reference>
<evidence type="ECO:0000256" key="3">
    <source>
        <dbReference type="ARBA" id="ARBA00017338"/>
    </source>
</evidence>
<evidence type="ECO:0000313" key="12">
    <source>
        <dbReference type="EMBL" id="ROT68617.1"/>
    </source>
</evidence>
<feature type="domain" description="Pep3/Vps18 RING C-terminal" evidence="11">
    <location>
        <begin position="853"/>
        <end position="947"/>
    </location>
</feature>
<evidence type="ECO:0000256" key="8">
    <source>
        <dbReference type="PROSITE-ProRule" id="PRU01006"/>
    </source>
</evidence>
<dbReference type="GO" id="GO:0008270">
    <property type="term" value="F:zinc ion binding"/>
    <property type="evidence" value="ECO:0007669"/>
    <property type="project" value="UniProtKB-KW"/>
</dbReference>
<comment type="subcellular location">
    <subcellularLocation>
        <location evidence="1">Late endosome membrane</location>
        <topology evidence="1">Peripheral membrane protein</topology>
        <orientation evidence="1">Cytoplasmic side</orientation>
    </subcellularLocation>
</comment>
<dbReference type="AlphaFoldDB" id="A0A3R7PJJ1"/>
<keyword evidence="6" id="KW-0862">Zinc</keyword>
<evidence type="ECO:0000259" key="11">
    <source>
        <dbReference type="Pfam" id="PF26148"/>
    </source>
</evidence>
<comment type="similarity">
    <text evidence="2">Belongs to the VPS18 family.</text>
</comment>
<dbReference type="GO" id="GO:0030897">
    <property type="term" value="C:HOPS complex"/>
    <property type="evidence" value="ECO:0007669"/>
    <property type="project" value="TreeGrafter"/>
</dbReference>
<dbReference type="GO" id="GO:0006886">
    <property type="term" value="P:intracellular protein transport"/>
    <property type="evidence" value="ECO:0007669"/>
    <property type="project" value="UniProtKB-UniRule"/>
</dbReference>
<gene>
    <name evidence="12" type="ORF">C7M84_013230</name>
</gene>
<dbReference type="GO" id="GO:0007032">
    <property type="term" value="P:endosome organization"/>
    <property type="evidence" value="ECO:0007669"/>
    <property type="project" value="TreeGrafter"/>
</dbReference>
<evidence type="ECO:0000256" key="4">
    <source>
        <dbReference type="ARBA" id="ARBA00022723"/>
    </source>
</evidence>
<dbReference type="EMBL" id="QCYY01002652">
    <property type="protein sequence ID" value="ROT68617.1"/>
    <property type="molecule type" value="Genomic_DNA"/>
</dbReference>
<evidence type="ECO:0000256" key="2">
    <source>
        <dbReference type="ARBA" id="ARBA00010454"/>
    </source>
</evidence>
<dbReference type="GO" id="GO:0048284">
    <property type="term" value="P:organelle fusion"/>
    <property type="evidence" value="ECO:0007669"/>
    <property type="project" value="TreeGrafter"/>
</dbReference>
<dbReference type="GO" id="GO:0007040">
    <property type="term" value="P:lysosome organization"/>
    <property type="evidence" value="ECO:0007669"/>
    <property type="project" value="TreeGrafter"/>
</dbReference>
<dbReference type="InterPro" id="IPR007810">
    <property type="entry name" value="Pep3/Vps18_beta-prop"/>
</dbReference>
<dbReference type="GO" id="GO:0030674">
    <property type="term" value="F:protein-macromolecule adaptor activity"/>
    <property type="evidence" value="ECO:0007669"/>
    <property type="project" value="TreeGrafter"/>
</dbReference>
<keyword evidence="7" id="KW-0472">Membrane</keyword>
<keyword evidence="9" id="KW-0175">Coiled coil</keyword>
<evidence type="ECO:0000256" key="7">
    <source>
        <dbReference type="ARBA" id="ARBA00023136"/>
    </source>
</evidence>
<proteinExistence type="inferred from homology"/>
<protein>
    <recommendedName>
        <fullName evidence="3">Vacuolar protein sorting-associated protein 18 homolog</fullName>
    </recommendedName>
</protein>
<dbReference type="GO" id="GO:0008333">
    <property type="term" value="P:endosome to lysosome transport"/>
    <property type="evidence" value="ECO:0007669"/>
    <property type="project" value="TreeGrafter"/>
</dbReference>
<dbReference type="OrthoDB" id="1845386at2759"/>
<dbReference type="STRING" id="6689.A0A3R7PJJ1"/>
<dbReference type="Pfam" id="PF26148">
    <property type="entry name" value="VPS18_RING_C"/>
    <property type="match status" value="1"/>
</dbReference>
<evidence type="ECO:0000313" key="13">
    <source>
        <dbReference type="Proteomes" id="UP000283509"/>
    </source>
</evidence>
<accession>A0A3R7PJJ1</accession>
<keyword evidence="13" id="KW-1185">Reference proteome</keyword>
<keyword evidence="4" id="KW-0479">Metal-binding</keyword>
<sequence length="969" mass="110112">MATLFDQYESQQQGLGGGPSQSILGTTTFKNQKLEEEAAIFLKDRQVNFSPPHPITHLVVSNRHLVLAMANKTLIRINLLQPNSLEEVDISKFALQAKIHNIFLDPLGQHLLISVISRDGSTPVDTLYLPLRTNKPKSTAKLKGHLITSVGWNWKNQSESSTGPILVGTSKGSILEMELTSDERFFQSGHEEYCKQVFDLKKDAPVAVTEIEVCNAPTDDLQCLVLCATNDKLYQFAGRLKSMEERPMYLSLFNNYLGLPPKFHILPSSWKTSWLQLYQVPNKGPKHFAWMTEEGVCTGDIVWGGGAQDDMTVNKKLHTYPDGVDSSVLPCGLILCEFHVLIVWPDKIRGMCILNNQVVFEGVIPEECGKLVGISKDPIKGTIWVYAERGVFKYKVDREGRNVWRIYLDQGNYELAKKHCNADPACLSVVLLQEAQDLFQKKEYLQSAMLFAKTLASFEEITLKFVEVEEEEALKIYLHEKLDGLKKSEQTQVTLVVMWLLELYLKQLGNLRDSGKRHTQDYSNCDEQLKTLFRDPKVQQCVRNNSTAIYELLSSHDDQDNYVNVCLMLKDYDRVLRHLMRHGRHIEALEVMTNQGSEQLFYQHIPALLQAIPRAAVDALIAQGRRLNPIKLLPSLVHCHTAHGNGADVLRYLEYCVDKLDVTDQVLHNFLITLYASQAPKKLLPYFKLQGDDSQSVSYDVKFALRECMSVGEEQACVHILTTMGLYQEAVELALRLDTNLAKATANRPKYDQDLRKKLWLMIAAHVVQKEQDVSRAMEVLKECDLIKIEDILPFFPDFVTIDQFKDAICSSLQEYNQHIEDLKTEMEDASKAAENIRKDIQKFKQKYSYVHAQDRCCECNYPLLTRPFYLFPCSHKFHQDCLLDAVMNYLSDVKAKKVSELKGKLLAISNDESGTGAGGLWGDREQIRAEIDGIVAGECLYCGDNVVANVDSPFISDKEWDAMMLEWQ</sequence>